<dbReference type="Pfam" id="PF13843">
    <property type="entry name" value="DDE_Tnp_1_7"/>
    <property type="match status" value="1"/>
</dbReference>
<evidence type="ECO:0000256" key="1">
    <source>
        <dbReference type="SAM" id="MobiDB-lite"/>
    </source>
</evidence>
<dbReference type="Ensembl" id="ENSEBUT00000012140.1">
    <property type="protein sequence ID" value="ENSEBUP00000011569.1"/>
    <property type="gene ID" value="ENSEBUG00000007416.1"/>
</dbReference>
<reference evidence="3" key="2">
    <citation type="submission" date="2025-09" db="UniProtKB">
        <authorList>
            <consortium name="Ensembl"/>
        </authorList>
    </citation>
    <scope>IDENTIFICATION</scope>
</reference>
<accession>A0A8C4Q8A5</accession>
<evidence type="ECO:0000313" key="3">
    <source>
        <dbReference type="Ensembl" id="ENSEBUP00000011569.1"/>
    </source>
</evidence>
<dbReference type="InterPro" id="IPR029526">
    <property type="entry name" value="PGBD"/>
</dbReference>
<organism evidence="3 4">
    <name type="scientific">Eptatretus burgeri</name>
    <name type="common">Inshore hagfish</name>
    <dbReference type="NCBI Taxonomy" id="7764"/>
    <lineage>
        <taxon>Eukaryota</taxon>
        <taxon>Metazoa</taxon>
        <taxon>Chordata</taxon>
        <taxon>Craniata</taxon>
        <taxon>Vertebrata</taxon>
        <taxon>Cyclostomata</taxon>
        <taxon>Myxini</taxon>
        <taxon>Myxiniformes</taxon>
        <taxon>Myxinidae</taxon>
        <taxon>Eptatretinae</taxon>
        <taxon>Eptatretus</taxon>
    </lineage>
</organism>
<feature type="region of interest" description="Disordered" evidence="1">
    <location>
        <begin position="35"/>
        <end position="57"/>
    </location>
</feature>
<evidence type="ECO:0000313" key="4">
    <source>
        <dbReference type="Proteomes" id="UP000694388"/>
    </source>
</evidence>
<name>A0A8C4Q8A5_EPTBU</name>
<dbReference type="Proteomes" id="UP000694388">
    <property type="component" value="Unplaced"/>
</dbReference>
<evidence type="ECO:0000259" key="2">
    <source>
        <dbReference type="Pfam" id="PF13843"/>
    </source>
</evidence>
<dbReference type="OMA" id="AINIMMG"/>
<protein>
    <recommendedName>
        <fullName evidence="2">PiggyBac transposable element-derived protein domain-containing protein</fullName>
    </recommendedName>
</protein>
<keyword evidence="4" id="KW-1185">Reference proteome</keyword>
<dbReference type="PANTHER" id="PTHR46599:SF2">
    <property type="entry name" value="PIGGYBAC TRANSPOSABLE ELEMENT-DERIVED PROTEIN 4-LIKE"/>
    <property type="match status" value="1"/>
</dbReference>
<proteinExistence type="predicted"/>
<dbReference type="PANTHER" id="PTHR46599">
    <property type="entry name" value="PIGGYBAC TRANSPOSABLE ELEMENT-DERIVED PROTEIN 4"/>
    <property type="match status" value="1"/>
</dbReference>
<reference evidence="3" key="1">
    <citation type="submission" date="2025-08" db="UniProtKB">
        <authorList>
            <consortium name="Ensembl"/>
        </authorList>
    </citation>
    <scope>IDENTIFICATION</scope>
</reference>
<sequence>MEGEADRLLTGQASFLFPTLMQNFISTGRRLRSSSAHMSDDANHQLSGGSNDSMHHWTQDEMEGLGNSHDLGWTRRLTKPLVHEFCQESGPQHKLPLDASPLDYFFLLWPESLFETIVRETNLYAKQRIAASGKADPLWFPTRKNEMMAFFALAIMMGIKSVPRLYCYWTRNQALRCEWISGTMSRARYAKINQYLQLRDNSCQPLRNHPDYDPIYKVRDMINVVKQNFSRWYYPRRELSVDEGMIPFKGRLFFKQHMPRKPVKWGIKVWELCEAETGFCLNFDIYTGRNRQARPTKGLGYQVVMHLLQGYQNKNHHVYFDRFFSTPELLEDLLYQHGTYACSTVSLNRRGIPPSVKELNLQCRGDVAYFQNGCLMLTMWRDRRIVAILSTSQVGRMEQMPDGKLKPQAVIRYTQYMGGVDRSDQYRSYYSVGRSSKKWWRYIVWFLMNLAIVNAWLLFRESKHAPPPTKNYDHLRFRLDLAEQLRAGFSGHCLNREIKYFEIKYYLFHHSFLVSVIKVTLTPIKLIMSCRHC</sequence>
<dbReference type="AlphaFoldDB" id="A0A8C4Q8A5"/>
<feature type="domain" description="PiggyBac transposable element-derived protein" evidence="2">
    <location>
        <begin position="100"/>
        <end position="456"/>
    </location>
</feature>
<dbReference type="GeneTree" id="ENSGT00940000166014"/>